<reference evidence="1" key="1">
    <citation type="journal article" date="2021" name="PeerJ">
        <title>Extensive microbial diversity within the chicken gut microbiome revealed by metagenomics and culture.</title>
        <authorList>
            <person name="Gilroy R."/>
            <person name="Ravi A."/>
            <person name="Getino M."/>
            <person name="Pursley I."/>
            <person name="Horton D.L."/>
            <person name="Alikhan N.F."/>
            <person name="Baker D."/>
            <person name="Gharbi K."/>
            <person name="Hall N."/>
            <person name="Watson M."/>
            <person name="Adriaenssens E.M."/>
            <person name="Foster-Nyarko E."/>
            <person name="Jarju S."/>
            <person name="Secka A."/>
            <person name="Antonio M."/>
            <person name="Oren A."/>
            <person name="Chaudhuri R.R."/>
            <person name="La Ragione R."/>
            <person name="Hildebrand F."/>
            <person name="Pallen M.J."/>
        </authorList>
    </citation>
    <scope>NUCLEOTIDE SEQUENCE</scope>
    <source>
        <strain evidence="1">G3-2149</strain>
    </source>
</reference>
<dbReference type="EMBL" id="JAHLFU010000289">
    <property type="protein sequence ID" value="MBU3854824.1"/>
    <property type="molecule type" value="Genomic_DNA"/>
</dbReference>
<dbReference type="AlphaFoldDB" id="A0A9E2P2C9"/>
<dbReference type="Proteomes" id="UP000823865">
    <property type="component" value="Unassembled WGS sequence"/>
</dbReference>
<proteinExistence type="predicted"/>
<organism evidence="1 2">
    <name type="scientific">Candidatus Paraprevotella stercoravium</name>
    <dbReference type="NCBI Taxonomy" id="2838725"/>
    <lineage>
        <taxon>Bacteria</taxon>
        <taxon>Pseudomonadati</taxon>
        <taxon>Bacteroidota</taxon>
        <taxon>Bacteroidia</taxon>
        <taxon>Bacteroidales</taxon>
        <taxon>Prevotellaceae</taxon>
        <taxon>Paraprevotella</taxon>
    </lineage>
</organism>
<name>A0A9E2P2C9_9BACT</name>
<protein>
    <submittedName>
        <fullName evidence="1">Uncharacterized protein</fullName>
    </submittedName>
</protein>
<comment type="caution">
    <text evidence="1">The sequence shown here is derived from an EMBL/GenBank/DDBJ whole genome shotgun (WGS) entry which is preliminary data.</text>
</comment>
<evidence type="ECO:0000313" key="1">
    <source>
        <dbReference type="EMBL" id="MBU3854824.1"/>
    </source>
</evidence>
<gene>
    <name evidence="1" type="ORF">H9789_13620</name>
</gene>
<sequence length="75" mass="8610">MRTIVKVIIPIYKTILNQWKNAALANNMRLATHPIVFLKPGWLNINLITQQYPQSTVMEVSDNWIGTRRGIAGYN</sequence>
<reference evidence="1" key="2">
    <citation type="submission" date="2021-04" db="EMBL/GenBank/DDBJ databases">
        <authorList>
            <person name="Gilroy R."/>
        </authorList>
    </citation>
    <scope>NUCLEOTIDE SEQUENCE</scope>
    <source>
        <strain evidence="1">G3-2149</strain>
    </source>
</reference>
<accession>A0A9E2P2C9</accession>
<evidence type="ECO:0000313" key="2">
    <source>
        <dbReference type="Proteomes" id="UP000823865"/>
    </source>
</evidence>